<accession>A0A212RIS7</accession>
<dbReference type="InParanoid" id="A0A212RIS7"/>
<dbReference type="EMBL" id="FYEK01000060">
    <property type="protein sequence ID" value="SNB72323.1"/>
    <property type="molecule type" value="Genomic_DNA"/>
</dbReference>
<keyword evidence="2" id="KW-1185">Reference proteome</keyword>
<evidence type="ECO:0000313" key="2">
    <source>
        <dbReference type="Proteomes" id="UP000197025"/>
    </source>
</evidence>
<gene>
    <name evidence="1" type="ORF">SAMN02746019_00016300</name>
</gene>
<organism evidence="1 2">
    <name type="scientific">Thermoflexus hugenholtzii JAD2</name>
    <dbReference type="NCBI Taxonomy" id="877466"/>
    <lineage>
        <taxon>Bacteria</taxon>
        <taxon>Bacillati</taxon>
        <taxon>Chloroflexota</taxon>
        <taxon>Thermoflexia</taxon>
        <taxon>Thermoflexales</taxon>
        <taxon>Thermoflexaceae</taxon>
        <taxon>Thermoflexus</taxon>
    </lineage>
</organism>
<name>A0A212RIS7_9CHLR</name>
<dbReference type="Proteomes" id="UP000197025">
    <property type="component" value="Unassembled WGS sequence"/>
</dbReference>
<sequence>MVIAILTILGTQVSTVFSSIVSGLQGS</sequence>
<reference evidence="2" key="1">
    <citation type="submission" date="2017-06" db="EMBL/GenBank/DDBJ databases">
        <authorList>
            <person name="Varghese N."/>
            <person name="Submissions S."/>
        </authorList>
    </citation>
    <scope>NUCLEOTIDE SEQUENCE [LARGE SCALE GENOMIC DNA]</scope>
    <source>
        <strain evidence="2">JAD2</strain>
    </source>
</reference>
<evidence type="ECO:0000313" key="1">
    <source>
        <dbReference type="EMBL" id="SNB72323.1"/>
    </source>
</evidence>
<dbReference type="AlphaFoldDB" id="A0A212RIS7"/>
<proteinExistence type="predicted"/>
<protein>
    <submittedName>
        <fullName evidence="1">Uncharacterized protein</fullName>
    </submittedName>
</protein>